<dbReference type="InterPro" id="IPR021269">
    <property type="entry name" value="DUF2848"/>
</dbReference>
<evidence type="ECO:0008006" key="3">
    <source>
        <dbReference type="Google" id="ProtNLM"/>
    </source>
</evidence>
<evidence type="ECO:0000313" key="2">
    <source>
        <dbReference type="Proteomes" id="UP000029228"/>
    </source>
</evidence>
<proteinExistence type="predicted"/>
<accession>A0A090SNH8</accession>
<protein>
    <recommendedName>
        <fullName evidence="3">DUF2848 domain-containing protein</fullName>
    </recommendedName>
</protein>
<dbReference type="OrthoDB" id="9792678at2"/>
<sequence length="217" mass="24232">MKFIVNGTSKEFNVDTLIVAGWTGRNQEAVQEHIDELAELGVAPPSTVPLFYKVSQQMLTQQKQIQVLSEGTSGEIEPIIVRADGEFWFGIASDHTDRDLEAFSVAHSKQVCPKPVCNELWPLSDIEDHLEQIQLTSWLDEGDGWVRYQQGTLAQIRPIRELIELVELPANSAMLCGTFAAIGGVRRTAKFRMEAFDPVLQRSLSAEYVTSELDVIS</sequence>
<dbReference type="AlphaFoldDB" id="A0A090SNH8"/>
<keyword evidence="2" id="KW-1185">Reference proteome</keyword>
<organism evidence="1 2">
    <name type="scientific">Vibrio maritimus</name>
    <dbReference type="NCBI Taxonomy" id="990268"/>
    <lineage>
        <taxon>Bacteria</taxon>
        <taxon>Pseudomonadati</taxon>
        <taxon>Pseudomonadota</taxon>
        <taxon>Gammaproteobacteria</taxon>
        <taxon>Vibrionales</taxon>
        <taxon>Vibrionaceae</taxon>
        <taxon>Vibrio</taxon>
    </lineage>
</organism>
<dbReference type="Proteomes" id="UP000029228">
    <property type="component" value="Unassembled WGS sequence"/>
</dbReference>
<evidence type="ECO:0000313" key="1">
    <source>
        <dbReference type="EMBL" id="GAL20927.1"/>
    </source>
</evidence>
<comment type="caution">
    <text evidence="1">The sequence shown here is derived from an EMBL/GenBank/DDBJ whole genome shotgun (WGS) entry which is preliminary data.</text>
</comment>
<dbReference type="STRING" id="990268.JCM19235_202"/>
<reference evidence="1 2" key="1">
    <citation type="submission" date="2014-09" db="EMBL/GenBank/DDBJ databases">
        <title>Vibrio maritimus JCM 19235. (C45) whole genome shotgun sequence.</title>
        <authorList>
            <person name="Sawabe T."/>
            <person name="Meirelles P."/>
            <person name="Nakanishi M."/>
            <person name="Sayaka M."/>
            <person name="Hattori M."/>
            <person name="Ohkuma M."/>
        </authorList>
    </citation>
    <scope>NUCLEOTIDE SEQUENCE [LARGE SCALE GENOMIC DNA]</scope>
    <source>
        <strain evidence="2">JCM19235</strain>
    </source>
</reference>
<dbReference type="Pfam" id="PF11010">
    <property type="entry name" value="DUF2848"/>
    <property type="match status" value="1"/>
</dbReference>
<dbReference type="EMBL" id="BBMR01000007">
    <property type="protein sequence ID" value="GAL20927.1"/>
    <property type="molecule type" value="Genomic_DNA"/>
</dbReference>
<gene>
    <name evidence="1" type="ORF">JCM19235_202</name>
</gene>
<name>A0A090SNH8_9VIBR</name>